<dbReference type="OrthoDB" id="2679644at2"/>
<accession>A0A2V2ZXU0</accession>
<dbReference type="Proteomes" id="UP000247150">
    <property type="component" value="Unassembled WGS sequence"/>
</dbReference>
<proteinExistence type="predicted"/>
<gene>
    <name evidence="1" type="ORF">DFO73_10633</name>
</gene>
<sequence length="89" mass="10530">MKLINKLFSKQKPVNIEFCQRNLDEFLKEENFYDYNLFLNQKNINCKEYECQSKCKECKQTPYAVVDGDFIAADNPVELLAKLKVRAEK</sequence>
<organism evidence="1 2">
    <name type="scientific">Cytobacillus oceanisediminis</name>
    <dbReference type="NCBI Taxonomy" id="665099"/>
    <lineage>
        <taxon>Bacteria</taxon>
        <taxon>Bacillati</taxon>
        <taxon>Bacillota</taxon>
        <taxon>Bacilli</taxon>
        <taxon>Bacillales</taxon>
        <taxon>Bacillaceae</taxon>
        <taxon>Cytobacillus</taxon>
    </lineage>
</organism>
<reference evidence="1 2" key="1">
    <citation type="submission" date="2018-05" db="EMBL/GenBank/DDBJ databases">
        <title>Freshwater and sediment microbial communities from various areas in North America, analyzing microbe dynamics in response to fracking.</title>
        <authorList>
            <person name="Lamendella R."/>
        </authorList>
    </citation>
    <scope>NUCLEOTIDE SEQUENCE [LARGE SCALE GENOMIC DNA]</scope>
    <source>
        <strain evidence="1 2">15_TX</strain>
    </source>
</reference>
<dbReference type="InterPro" id="IPR009910">
    <property type="entry name" value="DUF1450"/>
</dbReference>
<protein>
    <submittedName>
        <fullName evidence="1">Uncharacterized protein YuzB (UPF0349 family)</fullName>
    </submittedName>
</protein>
<dbReference type="Pfam" id="PF07293">
    <property type="entry name" value="DUF1450"/>
    <property type="match status" value="1"/>
</dbReference>
<evidence type="ECO:0000313" key="2">
    <source>
        <dbReference type="Proteomes" id="UP000247150"/>
    </source>
</evidence>
<name>A0A2V2ZXU0_9BACI</name>
<dbReference type="AlphaFoldDB" id="A0A2V2ZXU0"/>
<dbReference type="EMBL" id="QGTW01000006">
    <property type="protein sequence ID" value="PWW28219.1"/>
    <property type="molecule type" value="Genomic_DNA"/>
</dbReference>
<comment type="caution">
    <text evidence="1">The sequence shown here is derived from an EMBL/GenBank/DDBJ whole genome shotgun (WGS) entry which is preliminary data.</text>
</comment>
<evidence type="ECO:0000313" key="1">
    <source>
        <dbReference type="EMBL" id="PWW28219.1"/>
    </source>
</evidence>